<dbReference type="GO" id="GO:0006412">
    <property type="term" value="P:translation"/>
    <property type="evidence" value="ECO:0007669"/>
    <property type="project" value="InterPro"/>
</dbReference>
<keyword evidence="2 4" id="KW-0689">Ribosomal protein</keyword>
<dbReference type="GO" id="GO:0003735">
    <property type="term" value="F:structural constituent of ribosome"/>
    <property type="evidence" value="ECO:0007669"/>
    <property type="project" value="InterPro"/>
</dbReference>
<evidence type="ECO:0000313" key="6">
    <source>
        <dbReference type="EMBL" id="KAK4528081.1"/>
    </source>
</evidence>
<dbReference type="InterPro" id="IPR038097">
    <property type="entry name" value="Ribosomal_eL36_sf"/>
</dbReference>
<dbReference type="InterPro" id="IPR000509">
    <property type="entry name" value="Ribosomal_eL36"/>
</dbReference>
<dbReference type="AlphaFoldDB" id="A0AAV9IM01"/>
<evidence type="ECO:0000256" key="5">
    <source>
        <dbReference type="SAM" id="MobiDB-lite"/>
    </source>
</evidence>
<evidence type="ECO:0000256" key="1">
    <source>
        <dbReference type="ARBA" id="ARBA00006509"/>
    </source>
</evidence>
<gene>
    <name evidence="6" type="ORF">GAYE_SCF48G6015</name>
</gene>
<dbReference type="PANTHER" id="PTHR10114">
    <property type="entry name" value="60S RIBOSOMAL PROTEIN L36"/>
    <property type="match status" value="1"/>
</dbReference>
<evidence type="ECO:0000256" key="4">
    <source>
        <dbReference type="RuleBase" id="RU000665"/>
    </source>
</evidence>
<evidence type="ECO:0000256" key="2">
    <source>
        <dbReference type="ARBA" id="ARBA00022980"/>
    </source>
</evidence>
<keyword evidence="7" id="KW-1185">Reference proteome</keyword>
<dbReference type="FunFam" id="1.10.10.1760:FF:000001">
    <property type="entry name" value="60S ribosomal protein L36"/>
    <property type="match status" value="1"/>
</dbReference>
<evidence type="ECO:0000313" key="7">
    <source>
        <dbReference type="Proteomes" id="UP001300502"/>
    </source>
</evidence>
<keyword evidence="3 4" id="KW-0687">Ribonucleoprotein</keyword>
<reference evidence="6 7" key="1">
    <citation type="submission" date="2022-07" db="EMBL/GenBank/DDBJ databases">
        <title>Genome-wide signatures of adaptation to extreme environments.</title>
        <authorList>
            <person name="Cho C.H."/>
            <person name="Yoon H.S."/>
        </authorList>
    </citation>
    <scope>NUCLEOTIDE SEQUENCE [LARGE SCALE GENOMIC DNA]</scope>
    <source>
        <strain evidence="6 7">108.79 E11</strain>
    </source>
</reference>
<dbReference type="PROSITE" id="PS01190">
    <property type="entry name" value="RIBOSOMAL_L36E"/>
    <property type="match status" value="1"/>
</dbReference>
<protein>
    <recommendedName>
        <fullName evidence="4">60S ribosomal protein L36</fullName>
    </recommendedName>
</protein>
<evidence type="ECO:0000256" key="3">
    <source>
        <dbReference type="ARBA" id="ARBA00023274"/>
    </source>
</evidence>
<dbReference type="Pfam" id="PF01158">
    <property type="entry name" value="Ribosomal_L36e"/>
    <property type="match status" value="1"/>
</dbReference>
<proteinExistence type="inferred from homology"/>
<accession>A0AAV9IM01</accession>
<dbReference type="Proteomes" id="UP001300502">
    <property type="component" value="Unassembled WGS sequence"/>
</dbReference>
<dbReference type="Gene3D" id="1.10.10.1760">
    <property type="entry name" value="60S ribosomal protein L36"/>
    <property type="match status" value="1"/>
</dbReference>
<dbReference type="GO" id="GO:1990904">
    <property type="term" value="C:ribonucleoprotein complex"/>
    <property type="evidence" value="ECO:0007669"/>
    <property type="project" value="UniProtKB-KW"/>
</dbReference>
<comment type="similarity">
    <text evidence="1 4">Belongs to the eukaryotic ribosomal protein eL36 family.</text>
</comment>
<comment type="caution">
    <text evidence="6">The sequence shown here is derived from an EMBL/GenBank/DDBJ whole genome shotgun (WGS) entry which is preliminary data.</text>
</comment>
<dbReference type="EMBL" id="JANCYU010000059">
    <property type="protein sequence ID" value="KAK4528081.1"/>
    <property type="molecule type" value="Genomic_DNA"/>
</dbReference>
<feature type="region of interest" description="Disordered" evidence="5">
    <location>
        <begin position="84"/>
        <end position="103"/>
    </location>
</feature>
<organism evidence="6 7">
    <name type="scientific">Galdieria yellowstonensis</name>
    <dbReference type="NCBI Taxonomy" id="3028027"/>
    <lineage>
        <taxon>Eukaryota</taxon>
        <taxon>Rhodophyta</taxon>
        <taxon>Bangiophyceae</taxon>
        <taxon>Galdieriales</taxon>
        <taxon>Galdieriaceae</taxon>
        <taxon>Galdieria</taxon>
    </lineage>
</organism>
<sequence length="103" mass="11768">MPPQVETSTPSGIAVGLNKGHAVTKRKFSTKGLKREKKHAKFVREIIREVCGFAPYEKRIIELLRVGKDKRALKYAKKRLGTHVRAKKKRDEMASALRRSARK</sequence>
<name>A0AAV9IM01_9RHOD</name>
<dbReference type="GO" id="GO:0005840">
    <property type="term" value="C:ribosome"/>
    <property type="evidence" value="ECO:0007669"/>
    <property type="project" value="UniProtKB-KW"/>
</dbReference>